<reference evidence="1 2" key="1">
    <citation type="submission" date="2019-08" db="EMBL/GenBank/DDBJ databases">
        <title>Actinomadura sp. nov. CYP1-5 isolated from mountain soil.</title>
        <authorList>
            <person name="Songsumanus A."/>
            <person name="Kuncharoen N."/>
            <person name="Kudo T."/>
            <person name="Yuki M."/>
            <person name="Igarashi Y."/>
            <person name="Tanasupawat S."/>
        </authorList>
    </citation>
    <scope>NUCLEOTIDE SEQUENCE [LARGE SCALE GENOMIC DNA]</scope>
    <source>
        <strain evidence="1 2">JCM 14158</strain>
    </source>
</reference>
<dbReference type="AlphaFoldDB" id="A0A5D0NYZ2"/>
<gene>
    <name evidence="1" type="ORF">FXF69_09045</name>
</gene>
<name>A0A5D0NYZ2_9ACTN</name>
<dbReference type="Proteomes" id="UP000323380">
    <property type="component" value="Unassembled WGS sequence"/>
</dbReference>
<evidence type="ECO:0008006" key="3">
    <source>
        <dbReference type="Google" id="ProtNLM"/>
    </source>
</evidence>
<protein>
    <recommendedName>
        <fullName evidence="3">DUF3024 domain-containing protein</fullName>
    </recommendedName>
</protein>
<sequence>MGETALIRHRVRRAVQYRYLEWRTLRHPDIAMARLDALAPFLERRGWRCVKTYEPDVVPVRVPLLRVYGADIAVTLCVLAVPRGGWSYYEAARGRGGWFCPCGDAEWAAGTVDEFLRERSSAR</sequence>
<dbReference type="RefSeq" id="WP_148344164.1">
    <property type="nucleotide sequence ID" value="NZ_VSFG01000001.1"/>
</dbReference>
<evidence type="ECO:0000313" key="2">
    <source>
        <dbReference type="Proteomes" id="UP000323380"/>
    </source>
</evidence>
<comment type="caution">
    <text evidence="1">The sequence shown here is derived from an EMBL/GenBank/DDBJ whole genome shotgun (WGS) entry which is preliminary data.</text>
</comment>
<accession>A0A5D0NYZ2</accession>
<evidence type="ECO:0000313" key="1">
    <source>
        <dbReference type="EMBL" id="TYB49241.1"/>
    </source>
</evidence>
<dbReference type="EMBL" id="VSFG01000001">
    <property type="protein sequence ID" value="TYB49241.1"/>
    <property type="molecule type" value="Genomic_DNA"/>
</dbReference>
<keyword evidence="2" id="KW-1185">Reference proteome</keyword>
<dbReference type="STRING" id="1220554.GCA_001552135_04415"/>
<organism evidence="1 2">
    <name type="scientific">Actinomadura chibensis</name>
    <dbReference type="NCBI Taxonomy" id="392828"/>
    <lineage>
        <taxon>Bacteria</taxon>
        <taxon>Bacillati</taxon>
        <taxon>Actinomycetota</taxon>
        <taxon>Actinomycetes</taxon>
        <taxon>Streptosporangiales</taxon>
        <taxon>Thermomonosporaceae</taxon>
        <taxon>Actinomadura</taxon>
    </lineage>
</organism>
<proteinExistence type="predicted"/>